<dbReference type="GO" id="GO:0008171">
    <property type="term" value="F:O-methyltransferase activity"/>
    <property type="evidence" value="ECO:0007669"/>
    <property type="project" value="InterPro"/>
</dbReference>
<dbReference type="PROSITE" id="PS51683">
    <property type="entry name" value="SAM_OMT_II"/>
    <property type="match status" value="1"/>
</dbReference>
<evidence type="ECO:0008006" key="9">
    <source>
        <dbReference type="Google" id="ProtNLM"/>
    </source>
</evidence>
<dbReference type="GO" id="GO:0046983">
    <property type="term" value="F:protein dimerization activity"/>
    <property type="evidence" value="ECO:0007669"/>
    <property type="project" value="InterPro"/>
</dbReference>
<dbReference type="InterPro" id="IPR036388">
    <property type="entry name" value="WH-like_DNA-bd_sf"/>
</dbReference>
<evidence type="ECO:0000259" key="6">
    <source>
        <dbReference type="Pfam" id="PF08100"/>
    </source>
</evidence>
<keyword evidence="2" id="KW-0808">Transferase</keyword>
<organism evidence="7 8">
    <name type="scientific">Nonomuraea endophytica</name>
    <dbReference type="NCBI Taxonomy" id="714136"/>
    <lineage>
        <taxon>Bacteria</taxon>
        <taxon>Bacillati</taxon>
        <taxon>Actinomycetota</taxon>
        <taxon>Actinomycetes</taxon>
        <taxon>Streptosporangiales</taxon>
        <taxon>Streptosporangiaceae</taxon>
        <taxon>Nonomuraea</taxon>
    </lineage>
</organism>
<feature type="domain" description="O-methyltransferase dimerisation" evidence="6">
    <location>
        <begin position="10"/>
        <end position="85"/>
    </location>
</feature>
<dbReference type="AlphaFoldDB" id="A0A7W8A6I5"/>
<feature type="active site" description="Proton acceptor" evidence="4">
    <location>
        <position position="243"/>
    </location>
</feature>
<dbReference type="InterPro" id="IPR001077">
    <property type="entry name" value="COMT_C"/>
</dbReference>
<evidence type="ECO:0000259" key="5">
    <source>
        <dbReference type="Pfam" id="PF00891"/>
    </source>
</evidence>
<feature type="domain" description="O-methyltransferase C-terminal" evidence="5">
    <location>
        <begin position="121"/>
        <end position="315"/>
    </location>
</feature>
<comment type="caution">
    <text evidence="7">The sequence shown here is derived from an EMBL/GenBank/DDBJ whole genome shotgun (WGS) entry which is preliminary data.</text>
</comment>
<dbReference type="Gene3D" id="3.40.50.150">
    <property type="entry name" value="Vaccinia Virus protein VP39"/>
    <property type="match status" value="1"/>
</dbReference>
<evidence type="ECO:0000256" key="2">
    <source>
        <dbReference type="ARBA" id="ARBA00022679"/>
    </source>
</evidence>
<evidence type="ECO:0000256" key="1">
    <source>
        <dbReference type="ARBA" id="ARBA00022603"/>
    </source>
</evidence>
<dbReference type="Pfam" id="PF08100">
    <property type="entry name" value="Dimerisation"/>
    <property type="match status" value="1"/>
</dbReference>
<dbReference type="EMBL" id="JACHIN010000008">
    <property type="protein sequence ID" value="MBB5080414.1"/>
    <property type="molecule type" value="Genomic_DNA"/>
</dbReference>
<dbReference type="SUPFAM" id="SSF46785">
    <property type="entry name" value="Winged helix' DNA-binding domain"/>
    <property type="match status" value="1"/>
</dbReference>
<keyword evidence="8" id="KW-1185">Reference proteome</keyword>
<dbReference type="PANTHER" id="PTHR43712">
    <property type="entry name" value="PUTATIVE (AFU_ORTHOLOGUE AFUA_4G14580)-RELATED"/>
    <property type="match status" value="1"/>
</dbReference>
<dbReference type="Pfam" id="PF00891">
    <property type="entry name" value="Methyltransf_2"/>
    <property type="match status" value="1"/>
</dbReference>
<gene>
    <name evidence="7" type="ORF">HNR40_005901</name>
</gene>
<reference evidence="7 8" key="1">
    <citation type="submission" date="2020-08" db="EMBL/GenBank/DDBJ databases">
        <title>Genomic Encyclopedia of Type Strains, Phase IV (KMG-IV): sequencing the most valuable type-strain genomes for metagenomic binning, comparative biology and taxonomic classification.</title>
        <authorList>
            <person name="Goeker M."/>
        </authorList>
    </citation>
    <scope>NUCLEOTIDE SEQUENCE [LARGE SCALE GENOMIC DNA]</scope>
    <source>
        <strain evidence="7 8">DSM 45385</strain>
    </source>
</reference>
<dbReference type="InterPro" id="IPR029063">
    <property type="entry name" value="SAM-dependent_MTases_sf"/>
</dbReference>
<dbReference type="SUPFAM" id="SSF53335">
    <property type="entry name" value="S-adenosyl-L-methionine-dependent methyltransferases"/>
    <property type="match status" value="1"/>
</dbReference>
<keyword evidence="1" id="KW-0489">Methyltransferase</keyword>
<evidence type="ECO:0000256" key="3">
    <source>
        <dbReference type="ARBA" id="ARBA00022691"/>
    </source>
</evidence>
<sequence length="335" mass="36322">MTLTAASLIKTATGFYEAQALYAAVELGVFSKVADGPVPFERLRDDLGLHQNVAGDFLDALVAMRLLTRDASGYGPTAAASAYLTPGAPEYIGGFLALNQRRLYPAWGDLTSFLKTAANLAHGAKVDDPMPALYATPQRTRSFAEGMDGYATLLGRPISEKFDWSSVKSFADLGGCRGMLTTRIAAAHPHLEGVTFDLAPLNPLFDELVASTDLGTRVRFQAGSFFTDPLPETEVYVIGHVLHDWVESQRRQIIQRAYDHLPAGGALLIYDSMIDDQREESAFGLLMSLNMALLSGSSEYTIAQGEGWLREAGFQVDSPVALNELTTLLIGRKPQ</sequence>
<dbReference type="Gene3D" id="1.10.10.10">
    <property type="entry name" value="Winged helix-like DNA-binding domain superfamily/Winged helix DNA-binding domain"/>
    <property type="match status" value="1"/>
</dbReference>
<evidence type="ECO:0000313" key="7">
    <source>
        <dbReference type="EMBL" id="MBB5080414.1"/>
    </source>
</evidence>
<evidence type="ECO:0000256" key="4">
    <source>
        <dbReference type="PIRSR" id="PIRSR005739-1"/>
    </source>
</evidence>
<dbReference type="PANTHER" id="PTHR43712:SF2">
    <property type="entry name" value="O-METHYLTRANSFERASE CICE"/>
    <property type="match status" value="1"/>
</dbReference>
<dbReference type="PIRSF" id="PIRSF005739">
    <property type="entry name" value="O-mtase"/>
    <property type="match status" value="1"/>
</dbReference>
<protein>
    <recommendedName>
        <fullName evidence="9">Methyltransferase</fullName>
    </recommendedName>
</protein>
<dbReference type="InterPro" id="IPR036390">
    <property type="entry name" value="WH_DNA-bd_sf"/>
</dbReference>
<name>A0A7W8A6I5_9ACTN</name>
<accession>A0A7W8A6I5</accession>
<dbReference type="Proteomes" id="UP000568380">
    <property type="component" value="Unassembled WGS sequence"/>
</dbReference>
<dbReference type="InterPro" id="IPR016461">
    <property type="entry name" value="COMT-like"/>
</dbReference>
<dbReference type="InterPro" id="IPR012967">
    <property type="entry name" value="COMT_dimerisation"/>
</dbReference>
<proteinExistence type="predicted"/>
<dbReference type="RefSeq" id="WP_184966873.1">
    <property type="nucleotide sequence ID" value="NZ_JACHIN010000008.1"/>
</dbReference>
<keyword evidence="3" id="KW-0949">S-adenosyl-L-methionine</keyword>
<dbReference type="GO" id="GO:0032259">
    <property type="term" value="P:methylation"/>
    <property type="evidence" value="ECO:0007669"/>
    <property type="project" value="UniProtKB-KW"/>
</dbReference>
<evidence type="ECO:0000313" key="8">
    <source>
        <dbReference type="Proteomes" id="UP000568380"/>
    </source>
</evidence>